<evidence type="ECO:0000313" key="3">
    <source>
        <dbReference type="PDB" id="6X8W"/>
    </source>
</evidence>
<dbReference type="PANTHER" id="PTHR35841:SF1">
    <property type="entry name" value="PHOSPHONATES-BINDING PERIPLASMIC PROTEIN"/>
    <property type="match status" value="1"/>
</dbReference>
<dbReference type="Pfam" id="PF12974">
    <property type="entry name" value="Phosphonate-bd"/>
    <property type="match status" value="1"/>
</dbReference>
<keyword evidence="2" id="KW-0732">Signal</keyword>
<dbReference type="Gene3D" id="3.40.190.10">
    <property type="entry name" value="Periplasmic binding protein-like II"/>
    <property type="match status" value="2"/>
</dbReference>
<evidence type="ECO:0000256" key="1">
    <source>
        <dbReference type="ARBA" id="ARBA00007162"/>
    </source>
</evidence>
<dbReference type="CDD" id="cd13571">
    <property type="entry name" value="PBP2_PnhD_1"/>
    <property type="match status" value="1"/>
</dbReference>
<sequence length="285" mass="31726">AMGSSVKPIPVDLSERSTRLATVDSPGVFRVAVSSMISPLETMKGYGPVLSYIEQQTGRKVELVQRRTYREVNELIRENKIDLAFICTYSFVEAELFGARPVAVPQVEGNPYAQAVVITRRDSGINSLEELRNKRFAFTDPMSFSGHIALRGELVKVDRTPETFFASTFYTYSHDNSLRAVYDGIVDGATIDSLVFRSSNILYPEIGAALQVVHVSPLVGAPPVVVSPGLSEEDYQLIRRAFLNMHNEPLGKQALDTLFIDRFVMVNSGHYDYIREIAGKIEVVE</sequence>
<dbReference type="AlphaFoldDB" id="A0A8I3B038"/>
<accession>A0A8I3B038</accession>
<dbReference type="NCBIfam" id="TIGR01098">
    <property type="entry name" value="3A0109s03R"/>
    <property type="match status" value="1"/>
</dbReference>
<evidence type="ECO:0000256" key="2">
    <source>
        <dbReference type="ARBA" id="ARBA00022729"/>
    </source>
</evidence>
<proteinExistence type="evidence at protein level"/>
<dbReference type="InterPro" id="IPR005770">
    <property type="entry name" value="PhnD"/>
</dbReference>
<comment type="similarity">
    <text evidence="1">Belongs to the phosphate/phosphite/phosphonate binding protein family.</text>
</comment>
<dbReference type="GO" id="GO:0055085">
    <property type="term" value="P:transmembrane transport"/>
    <property type="evidence" value="ECO:0007669"/>
    <property type="project" value="InterPro"/>
</dbReference>
<protein>
    <submittedName>
        <fullName evidence="3">ArrX</fullName>
    </submittedName>
</protein>
<name>A0A8I3B038_CHRAT</name>
<keyword evidence="4" id="KW-0002">3D-structure</keyword>
<dbReference type="PDB" id="6X8W">
    <property type="method" value="X-ray"/>
    <property type="resolution" value="1.97 A"/>
    <property type="chains" value="A=1-285"/>
</dbReference>
<reference evidence="4" key="1">
    <citation type="journal article" date="2021" name="Biochemistry">
        <title>Structural and Functional Investigation of the Periplasmic Arsenate-Binding Protein ArrX from &lt;i&gt;Chrysiogenes arsenatis&lt;/i&gt;.</title>
        <authorList>
            <person name="Poddar N."/>
            <person name="Badilla C."/>
            <person name="Maghool S."/>
            <person name="Osborne T.H."/>
            <person name="Santini J.M."/>
            <person name="Maher M.J."/>
        </authorList>
    </citation>
    <scope>X-RAY CRYSTALLOGRAPHY (1.97 ANGSTROMS)</scope>
</reference>
<dbReference type="SMR" id="A0A8I3B038"/>
<evidence type="ECO:0007829" key="4">
    <source>
        <dbReference type="PDB" id="6X8W"/>
    </source>
</evidence>
<dbReference type="SUPFAM" id="SSF53850">
    <property type="entry name" value="Periplasmic binding protein-like II"/>
    <property type="match status" value="1"/>
</dbReference>
<dbReference type="PANTHER" id="PTHR35841">
    <property type="entry name" value="PHOSPHONATES-BINDING PERIPLASMIC PROTEIN"/>
    <property type="match status" value="1"/>
</dbReference>
<dbReference type="GO" id="GO:0043190">
    <property type="term" value="C:ATP-binding cassette (ABC) transporter complex"/>
    <property type="evidence" value="ECO:0007669"/>
    <property type="project" value="InterPro"/>
</dbReference>
<organism evidence="3">
    <name type="scientific">Chrysiogenes arsenatis</name>
    <dbReference type="NCBI Taxonomy" id="309797"/>
    <lineage>
        <taxon>Bacteria</taxon>
        <taxon>Pseudomonadati</taxon>
        <taxon>Chrysiogenota</taxon>
        <taxon>Chrysiogenia</taxon>
        <taxon>Chrysiogenales</taxon>
        <taxon>Chrysiogenaceae</taxon>
        <taxon>Chrysiogenes</taxon>
    </lineage>
</organism>